<dbReference type="RefSeq" id="WP_021207774.1">
    <property type="nucleotide sequence ID" value="NZ_JAMOIG010000048.1"/>
</dbReference>
<dbReference type="SFLD" id="SFLDS00019">
    <property type="entry name" value="Glutathione_Transferase_(cytos"/>
    <property type="match status" value="1"/>
</dbReference>
<evidence type="ECO:0000259" key="2">
    <source>
        <dbReference type="PROSITE" id="PS50405"/>
    </source>
</evidence>
<organism evidence="3 4">
    <name type="scientific">Stutzerimonas stutzeri</name>
    <name type="common">Pseudomonas stutzeri</name>
    <dbReference type="NCBI Taxonomy" id="316"/>
    <lineage>
        <taxon>Bacteria</taxon>
        <taxon>Pseudomonadati</taxon>
        <taxon>Pseudomonadota</taxon>
        <taxon>Gammaproteobacteria</taxon>
        <taxon>Pseudomonadales</taxon>
        <taxon>Pseudomonadaceae</taxon>
        <taxon>Stutzerimonas</taxon>
    </lineage>
</organism>
<dbReference type="GO" id="GO:0005737">
    <property type="term" value="C:cytoplasm"/>
    <property type="evidence" value="ECO:0007669"/>
    <property type="project" value="TreeGrafter"/>
</dbReference>
<dbReference type="PROSITE" id="PS50405">
    <property type="entry name" value="GST_CTER"/>
    <property type="match status" value="1"/>
</dbReference>
<dbReference type="InterPro" id="IPR004045">
    <property type="entry name" value="Glutathione_S-Trfase_N"/>
</dbReference>
<keyword evidence="3" id="KW-0808">Transferase</keyword>
<dbReference type="InterPro" id="IPR050983">
    <property type="entry name" value="GST_Omega/HSP26"/>
</dbReference>
<dbReference type="AlphaFoldDB" id="A0A2N8T128"/>
<comment type="caution">
    <text evidence="3">The sequence shown here is derived from an EMBL/GenBank/DDBJ whole genome shotgun (WGS) entry which is preliminary data.</text>
</comment>
<gene>
    <name evidence="3" type="ORF">CXL00_05315</name>
</gene>
<dbReference type="EMBL" id="POUW01000001">
    <property type="protein sequence ID" value="PNG08449.1"/>
    <property type="molecule type" value="Genomic_DNA"/>
</dbReference>
<protein>
    <submittedName>
        <fullName evidence="3">Glutathione S-transferase family protein</fullName>
    </submittedName>
</protein>
<dbReference type="SUPFAM" id="SSF47616">
    <property type="entry name" value="GST C-terminal domain-like"/>
    <property type="match status" value="1"/>
</dbReference>
<dbReference type="CDD" id="cd00570">
    <property type="entry name" value="GST_N_family"/>
    <property type="match status" value="1"/>
</dbReference>
<dbReference type="PANTHER" id="PTHR43968">
    <property type="match status" value="1"/>
</dbReference>
<dbReference type="SFLD" id="SFLDG00358">
    <property type="entry name" value="Main_(cytGST)"/>
    <property type="match status" value="1"/>
</dbReference>
<evidence type="ECO:0000259" key="1">
    <source>
        <dbReference type="PROSITE" id="PS50404"/>
    </source>
</evidence>
<dbReference type="InterPro" id="IPR004046">
    <property type="entry name" value="GST_C"/>
</dbReference>
<dbReference type="GO" id="GO:0016740">
    <property type="term" value="F:transferase activity"/>
    <property type="evidence" value="ECO:0007669"/>
    <property type="project" value="UniProtKB-KW"/>
</dbReference>
<dbReference type="InterPro" id="IPR036249">
    <property type="entry name" value="Thioredoxin-like_sf"/>
</dbReference>
<dbReference type="Pfam" id="PF14497">
    <property type="entry name" value="GST_C_3"/>
    <property type="match status" value="1"/>
</dbReference>
<evidence type="ECO:0000313" key="3">
    <source>
        <dbReference type="EMBL" id="PNG08449.1"/>
    </source>
</evidence>
<feature type="domain" description="GST N-terminal" evidence="1">
    <location>
        <begin position="1"/>
        <end position="79"/>
    </location>
</feature>
<evidence type="ECO:0000313" key="4">
    <source>
        <dbReference type="Proteomes" id="UP000235897"/>
    </source>
</evidence>
<dbReference type="CDD" id="cd00299">
    <property type="entry name" value="GST_C_family"/>
    <property type="match status" value="1"/>
</dbReference>
<dbReference type="Proteomes" id="UP000235897">
    <property type="component" value="Unassembled WGS sequence"/>
</dbReference>
<dbReference type="PROSITE" id="PS50404">
    <property type="entry name" value="GST_NTER"/>
    <property type="match status" value="1"/>
</dbReference>
<dbReference type="InterPro" id="IPR036282">
    <property type="entry name" value="Glutathione-S-Trfase_C_sf"/>
</dbReference>
<proteinExistence type="predicted"/>
<dbReference type="InterPro" id="IPR010987">
    <property type="entry name" value="Glutathione-S-Trfase_C-like"/>
</dbReference>
<dbReference type="Gene3D" id="1.20.1050.10">
    <property type="match status" value="1"/>
</dbReference>
<dbReference type="PANTHER" id="PTHR43968:SF6">
    <property type="entry name" value="GLUTATHIONE S-TRANSFERASE OMEGA"/>
    <property type="match status" value="1"/>
</dbReference>
<dbReference type="Gene3D" id="3.40.30.10">
    <property type="entry name" value="Glutaredoxin"/>
    <property type="match status" value="1"/>
</dbReference>
<sequence>MSLTVFGAPLSPFVRKVRLCLLEKGLDYQLEIVMPFTPPEWYLQLNPLGRIPAMRDGDLCLADSSVICQYLEESYEQTARLYGSDAVERAQIRWLEKYADYELAPLTTFGVFRNRVLKPSSGHPCNEESVQSALTQKLPPHFDYLEGQLGPKPYFVGDQLSMADIAFTCQLINMEHGGELIDANRWPALAAHFSKMKALPSVQSVLPGEQRTTAKLIEMGKKATQPS</sequence>
<dbReference type="SUPFAM" id="SSF52833">
    <property type="entry name" value="Thioredoxin-like"/>
    <property type="match status" value="1"/>
</dbReference>
<accession>A0A2N8T128</accession>
<feature type="domain" description="GST C-terminal" evidence="2">
    <location>
        <begin position="85"/>
        <end position="214"/>
    </location>
</feature>
<dbReference type="InterPro" id="IPR040079">
    <property type="entry name" value="Glutathione_S-Trfase"/>
</dbReference>
<name>A0A2N8T128_STUST</name>
<dbReference type="Pfam" id="PF13417">
    <property type="entry name" value="GST_N_3"/>
    <property type="match status" value="1"/>
</dbReference>
<dbReference type="OrthoDB" id="9782992at2"/>
<reference evidence="3 4" key="1">
    <citation type="submission" date="2018-01" db="EMBL/GenBank/DDBJ databases">
        <title>Denitrification phenotypes of diverse strains of Pseudomonas stutzeri.</title>
        <authorList>
            <person name="Milligan D.A."/>
            <person name="Bergaust L."/>
            <person name="Bakken L.R."/>
            <person name="Frostegard A."/>
        </authorList>
    </citation>
    <scope>NUCLEOTIDE SEQUENCE [LARGE SCALE GENOMIC DNA]</scope>
    <source>
        <strain evidence="3 4">28a3</strain>
    </source>
</reference>